<dbReference type="RefSeq" id="WP_241447619.1">
    <property type="nucleotide sequence ID" value="NZ_JAKZHW010000002.1"/>
</dbReference>
<dbReference type="PANTHER" id="PTHR44591">
    <property type="entry name" value="STRESS RESPONSE REGULATOR PROTEIN 1"/>
    <property type="match status" value="1"/>
</dbReference>
<evidence type="ECO:0000259" key="3">
    <source>
        <dbReference type="PROSITE" id="PS50110"/>
    </source>
</evidence>
<evidence type="ECO:0000313" key="5">
    <source>
        <dbReference type="Proteomes" id="UP001203058"/>
    </source>
</evidence>
<dbReference type="InterPro" id="IPR050595">
    <property type="entry name" value="Bact_response_regulator"/>
</dbReference>
<evidence type="ECO:0000256" key="1">
    <source>
        <dbReference type="ARBA" id="ARBA00022553"/>
    </source>
</evidence>
<dbReference type="Pfam" id="PF00072">
    <property type="entry name" value="Response_reg"/>
    <property type="match status" value="1"/>
</dbReference>
<dbReference type="PANTHER" id="PTHR44591:SF24">
    <property type="entry name" value="PROTEIN-GLUTAMATE METHYLESTERASE_PROTEIN-GLUTAMINE GLUTAMINASE 1"/>
    <property type="match status" value="1"/>
</dbReference>
<dbReference type="Proteomes" id="UP001203058">
    <property type="component" value="Unassembled WGS sequence"/>
</dbReference>
<keyword evidence="5" id="KW-1185">Reference proteome</keyword>
<dbReference type="InterPro" id="IPR001789">
    <property type="entry name" value="Sig_transdc_resp-reg_receiver"/>
</dbReference>
<dbReference type="Gene3D" id="3.40.50.2300">
    <property type="match status" value="1"/>
</dbReference>
<protein>
    <submittedName>
        <fullName evidence="4">Response regulator</fullName>
    </submittedName>
</protein>
<keyword evidence="1 2" id="KW-0597">Phosphoprotein</keyword>
<comment type="caution">
    <text evidence="4">The sequence shown here is derived from an EMBL/GenBank/DDBJ whole genome shotgun (WGS) entry which is preliminary data.</text>
</comment>
<gene>
    <name evidence="4" type="ORF">LZ016_11505</name>
</gene>
<dbReference type="SMART" id="SM00448">
    <property type="entry name" value="REC"/>
    <property type="match status" value="1"/>
</dbReference>
<feature type="domain" description="Response regulatory" evidence="3">
    <location>
        <begin position="7"/>
        <end position="116"/>
    </location>
</feature>
<name>A0ABS9VP13_9SPHN</name>
<evidence type="ECO:0000256" key="2">
    <source>
        <dbReference type="PROSITE-ProRule" id="PRU00169"/>
    </source>
</evidence>
<sequence length="121" mass="12896">MRIQGRSILIVEDEPIIALALEDLLVGQGATVHHASHLEDAHRLLASVELDAAILDVKVHGCLSYPVATELKERSIPFIFATGYGDGSHPDEFRSVPTIAKPYSAEEIGRALAQSAAAPSA</sequence>
<feature type="modified residue" description="4-aspartylphosphate" evidence="2">
    <location>
        <position position="56"/>
    </location>
</feature>
<dbReference type="PROSITE" id="PS50110">
    <property type="entry name" value="RESPONSE_REGULATORY"/>
    <property type="match status" value="1"/>
</dbReference>
<proteinExistence type="predicted"/>
<dbReference type="EMBL" id="JAKZHW010000002">
    <property type="protein sequence ID" value="MCH8616723.1"/>
    <property type="molecule type" value="Genomic_DNA"/>
</dbReference>
<organism evidence="4 5">
    <name type="scientific">Sphingomonas telluris</name>
    <dbReference type="NCBI Taxonomy" id="2907998"/>
    <lineage>
        <taxon>Bacteria</taxon>
        <taxon>Pseudomonadati</taxon>
        <taxon>Pseudomonadota</taxon>
        <taxon>Alphaproteobacteria</taxon>
        <taxon>Sphingomonadales</taxon>
        <taxon>Sphingomonadaceae</taxon>
        <taxon>Sphingomonas</taxon>
    </lineage>
</organism>
<reference evidence="4 5" key="1">
    <citation type="submission" date="2022-03" db="EMBL/GenBank/DDBJ databases">
        <authorList>
            <person name="Jo J.-H."/>
            <person name="Im W.-T."/>
        </authorList>
    </citation>
    <scope>NUCLEOTIDE SEQUENCE [LARGE SCALE GENOMIC DNA]</scope>
    <source>
        <strain evidence="4 5">SM33</strain>
    </source>
</reference>
<evidence type="ECO:0000313" key="4">
    <source>
        <dbReference type="EMBL" id="MCH8616723.1"/>
    </source>
</evidence>
<dbReference type="SUPFAM" id="SSF52172">
    <property type="entry name" value="CheY-like"/>
    <property type="match status" value="1"/>
</dbReference>
<dbReference type="InterPro" id="IPR011006">
    <property type="entry name" value="CheY-like_superfamily"/>
</dbReference>
<accession>A0ABS9VP13</accession>